<proteinExistence type="inferred from homology"/>
<dbReference type="PIRSF" id="PIRSF001365">
    <property type="entry name" value="DHDPS"/>
    <property type="match status" value="1"/>
</dbReference>
<evidence type="ECO:0000256" key="2">
    <source>
        <dbReference type="PIRSR" id="PIRSR001365-1"/>
    </source>
</evidence>
<reference evidence="4" key="2">
    <citation type="submission" date="2023-06" db="EMBL/GenBank/DDBJ databases">
        <authorList>
            <consortium name="Lawrence Berkeley National Laboratory"/>
            <person name="Mondo S.J."/>
            <person name="Hensen N."/>
            <person name="Bonometti L."/>
            <person name="Westerberg I."/>
            <person name="Brannstrom I.O."/>
            <person name="Guillou S."/>
            <person name="Cros-Aarteil S."/>
            <person name="Calhoun S."/>
            <person name="Haridas S."/>
            <person name="Kuo A."/>
            <person name="Pangilinan J."/>
            <person name="Riley R."/>
            <person name="Labutti K."/>
            <person name="Andreopoulos B."/>
            <person name="Lipzen A."/>
            <person name="Chen C."/>
            <person name="Yanf M."/>
            <person name="Daum C."/>
            <person name="Ng V."/>
            <person name="Clum A."/>
            <person name="Steindorff A."/>
            <person name="Ohm R."/>
            <person name="Martin F."/>
            <person name="Silar P."/>
            <person name="Natvig D."/>
            <person name="Lalanne C."/>
            <person name="Gautier V."/>
            <person name="Ament-Velasquez S.L."/>
            <person name="Kruys A."/>
            <person name="Hutchinson M.I."/>
            <person name="Powell A.J."/>
            <person name="Barry K."/>
            <person name="Miller A.N."/>
            <person name="Grigoriev I.V."/>
            <person name="Debuchy R."/>
            <person name="Gladieux P."/>
            <person name="Thoren M.H."/>
            <person name="Johannesson H."/>
        </authorList>
    </citation>
    <scope>NUCLEOTIDE SEQUENCE</scope>
    <source>
        <strain evidence="4">CBS 626.80</strain>
    </source>
</reference>
<protein>
    <recommendedName>
        <fullName evidence="6">Dihydrodipicolinate synthetase</fullName>
    </recommendedName>
</protein>
<dbReference type="SMART" id="SM01130">
    <property type="entry name" value="DHDPS"/>
    <property type="match status" value="1"/>
</dbReference>
<dbReference type="SUPFAM" id="SSF51569">
    <property type="entry name" value="Aldolase"/>
    <property type="match status" value="1"/>
</dbReference>
<sequence length="334" mass="35962">MAPPVPASGIWVPAITLFNPRNDTIDLSSQTKYFRYLSSPEVGLAGLLILGTNAETFLLTRQERYDLLCCARTAVPPGFPIMAGVSGHSTAQVKEYIDDAVKAGADYVLVLPPGYFGPKGPRGGEQMVEDFFDEIATYSKLPVLIYNFPAVCGGIDLSSSLIGRLGKRHKGKIVGCKLTCGSVAKITRLASLFEPSKKEFAVFGGQSDFLVGGLAAGSSGCIAAFGNVSPRALVCIYNDWVRGEGENDKAKRQDALRRNAMLANVEEHLKADGIAAVKYAAMNTGLRAGVVNRYGELEGEELFRPRKPYPEISEETKQKIDTALGIIFESGLET</sequence>
<dbReference type="Gene3D" id="3.20.20.70">
    <property type="entry name" value="Aldolase class I"/>
    <property type="match status" value="1"/>
</dbReference>
<gene>
    <name evidence="4" type="ORF">QBC32DRAFT_338281</name>
</gene>
<feature type="active site" description="Schiff-base intermediate with substrate" evidence="2">
    <location>
        <position position="177"/>
    </location>
</feature>
<reference evidence="4" key="1">
    <citation type="journal article" date="2023" name="Mol. Phylogenet. Evol.">
        <title>Genome-scale phylogeny and comparative genomics of the fungal order Sordariales.</title>
        <authorList>
            <person name="Hensen N."/>
            <person name="Bonometti L."/>
            <person name="Westerberg I."/>
            <person name="Brannstrom I.O."/>
            <person name="Guillou S."/>
            <person name="Cros-Aarteil S."/>
            <person name="Calhoun S."/>
            <person name="Haridas S."/>
            <person name="Kuo A."/>
            <person name="Mondo S."/>
            <person name="Pangilinan J."/>
            <person name="Riley R."/>
            <person name="LaButti K."/>
            <person name="Andreopoulos B."/>
            <person name="Lipzen A."/>
            <person name="Chen C."/>
            <person name="Yan M."/>
            <person name="Daum C."/>
            <person name="Ng V."/>
            <person name="Clum A."/>
            <person name="Steindorff A."/>
            <person name="Ohm R.A."/>
            <person name="Martin F."/>
            <person name="Silar P."/>
            <person name="Natvig D.O."/>
            <person name="Lalanne C."/>
            <person name="Gautier V."/>
            <person name="Ament-Velasquez S.L."/>
            <person name="Kruys A."/>
            <person name="Hutchinson M.I."/>
            <person name="Powell A.J."/>
            <person name="Barry K."/>
            <person name="Miller A.N."/>
            <person name="Grigoriev I.V."/>
            <person name="Debuchy R."/>
            <person name="Gladieux P."/>
            <person name="Hiltunen Thoren M."/>
            <person name="Johannesson H."/>
        </authorList>
    </citation>
    <scope>NUCLEOTIDE SEQUENCE</scope>
    <source>
        <strain evidence="4">CBS 626.80</strain>
    </source>
</reference>
<dbReference type="GO" id="GO:0008840">
    <property type="term" value="F:4-hydroxy-tetrahydrodipicolinate synthase activity"/>
    <property type="evidence" value="ECO:0007669"/>
    <property type="project" value="TreeGrafter"/>
</dbReference>
<evidence type="ECO:0000256" key="1">
    <source>
        <dbReference type="PIRNR" id="PIRNR001365"/>
    </source>
</evidence>
<dbReference type="EMBL" id="MU859101">
    <property type="protein sequence ID" value="KAK3953700.1"/>
    <property type="molecule type" value="Genomic_DNA"/>
</dbReference>
<dbReference type="PANTHER" id="PTHR12128">
    <property type="entry name" value="DIHYDRODIPICOLINATE SYNTHASE"/>
    <property type="match status" value="1"/>
</dbReference>
<comment type="similarity">
    <text evidence="1">Belongs to the DapA family.</text>
</comment>
<evidence type="ECO:0000256" key="3">
    <source>
        <dbReference type="PIRSR" id="PIRSR001365-2"/>
    </source>
</evidence>
<evidence type="ECO:0000313" key="5">
    <source>
        <dbReference type="Proteomes" id="UP001303222"/>
    </source>
</evidence>
<accession>A0AAN6NXE2</accession>
<dbReference type="Pfam" id="PF00701">
    <property type="entry name" value="DHDPS"/>
    <property type="match status" value="1"/>
</dbReference>
<dbReference type="AlphaFoldDB" id="A0AAN6NXE2"/>
<dbReference type="Proteomes" id="UP001303222">
    <property type="component" value="Unassembled WGS sequence"/>
</dbReference>
<organism evidence="4 5">
    <name type="scientific">Pseudoneurospora amorphoporcata</name>
    <dbReference type="NCBI Taxonomy" id="241081"/>
    <lineage>
        <taxon>Eukaryota</taxon>
        <taxon>Fungi</taxon>
        <taxon>Dikarya</taxon>
        <taxon>Ascomycota</taxon>
        <taxon>Pezizomycotina</taxon>
        <taxon>Sordariomycetes</taxon>
        <taxon>Sordariomycetidae</taxon>
        <taxon>Sordariales</taxon>
        <taxon>Sordariaceae</taxon>
        <taxon>Pseudoneurospora</taxon>
    </lineage>
</organism>
<feature type="active site" description="Proton donor/acceptor" evidence="2">
    <location>
        <position position="146"/>
    </location>
</feature>
<evidence type="ECO:0008006" key="6">
    <source>
        <dbReference type="Google" id="ProtNLM"/>
    </source>
</evidence>
<dbReference type="CDD" id="cd00408">
    <property type="entry name" value="DHDPS-like"/>
    <property type="match status" value="1"/>
</dbReference>
<evidence type="ECO:0000313" key="4">
    <source>
        <dbReference type="EMBL" id="KAK3953700.1"/>
    </source>
</evidence>
<dbReference type="InterPro" id="IPR013785">
    <property type="entry name" value="Aldolase_TIM"/>
</dbReference>
<keyword evidence="1" id="KW-0456">Lyase</keyword>
<keyword evidence="5" id="KW-1185">Reference proteome</keyword>
<dbReference type="InterPro" id="IPR002220">
    <property type="entry name" value="DapA-like"/>
</dbReference>
<name>A0AAN6NXE2_9PEZI</name>
<feature type="binding site" evidence="3">
    <location>
        <position position="222"/>
    </location>
    <ligand>
        <name>pyruvate</name>
        <dbReference type="ChEBI" id="CHEBI:15361"/>
    </ligand>
</feature>
<dbReference type="PANTHER" id="PTHR12128:SF47">
    <property type="entry name" value="DIHYDRODIPICOLINATE SYNTHASE-RELATED"/>
    <property type="match status" value="1"/>
</dbReference>
<comment type="caution">
    <text evidence="4">The sequence shown here is derived from an EMBL/GenBank/DDBJ whole genome shotgun (WGS) entry which is preliminary data.</text>
</comment>